<dbReference type="SUPFAM" id="SSF51735">
    <property type="entry name" value="NAD(P)-binding Rossmann-fold domains"/>
    <property type="match status" value="1"/>
</dbReference>
<dbReference type="PANTHER" id="PTHR48079:SF6">
    <property type="entry name" value="NAD(P)-BINDING DOMAIN-CONTAINING PROTEIN-RELATED"/>
    <property type="match status" value="1"/>
</dbReference>
<evidence type="ECO:0000256" key="1">
    <source>
        <dbReference type="SAM" id="MobiDB-lite"/>
    </source>
</evidence>
<organism evidence="3 4">
    <name type="scientific">Plantactinospora soyae</name>
    <dbReference type="NCBI Taxonomy" id="1544732"/>
    <lineage>
        <taxon>Bacteria</taxon>
        <taxon>Bacillati</taxon>
        <taxon>Actinomycetota</taxon>
        <taxon>Actinomycetes</taxon>
        <taxon>Micromonosporales</taxon>
        <taxon>Micromonosporaceae</taxon>
        <taxon>Plantactinospora</taxon>
    </lineage>
</organism>
<evidence type="ECO:0000313" key="4">
    <source>
        <dbReference type="Proteomes" id="UP000649753"/>
    </source>
</evidence>
<dbReference type="InterPro" id="IPR036291">
    <property type="entry name" value="NAD(P)-bd_dom_sf"/>
</dbReference>
<dbReference type="InterPro" id="IPR001509">
    <property type="entry name" value="Epimerase_deHydtase"/>
</dbReference>
<dbReference type="PANTHER" id="PTHR48079">
    <property type="entry name" value="PROTEIN YEEZ"/>
    <property type="match status" value="1"/>
</dbReference>
<evidence type="ECO:0000259" key="2">
    <source>
        <dbReference type="Pfam" id="PF01370"/>
    </source>
</evidence>
<protein>
    <submittedName>
        <fullName evidence="3">Nucleoside-diphosphate-sugar epimerase</fullName>
    </submittedName>
</protein>
<dbReference type="Gene3D" id="3.40.50.720">
    <property type="entry name" value="NAD(P)-binding Rossmann-like Domain"/>
    <property type="match status" value="1"/>
</dbReference>
<dbReference type="RefSeq" id="WP_192765905.1">
    <property type="nucleotide sequence ID" value="NZ_JADBEB010000001.1"/>
</dbReference>
<dbReference type="GO" id="GO:0004029">
    <property type="term" value="F:aldehyde dehydrogenase (NAD+) activity"/>
    <property type="evidence" value="ECO:0007669"/>
    <property type="project" value="TreeGrafter"/>
</dbReference>
<keyword evidence="4" id="KW-1185">Reference proteome</keyword>
<dbReference type="InterPro" id="IPR051783">
    <property type="entry name" value="NAD(P)-dependent_oxidoreduct"/>
</dbReference>
<feature type="domain" description="NAD-dependent epimerase/dehydratase" evidence="2">
    <location>
        <begin position="85"/>
        <end position="210"/>
    </location>
</feature>
<gene>
    <name evidence="3" type="ORF">H4W31_001408</name>
</gene>
<feature type="region of interest" description="Disordered" evidence="1">
    <location>
        <begin position="109"/>
        <end position="130"/>
    </location>
</feature>
<dbReference type="Pfam" id="PF01370">
    <property type="entry name" value="Epimerase"/>
    <property type="match status" value="2"/>
</dbReference>
<dbReference type="GO" id="GO:0005737">
    <property type="term" value="C:cytoplasm"/>
    <property type="evidence" value="ECO:0007669"/>
    <property type="project" value="TreeGrafter"/>
</dbReference>
<dbReference type="Proteomes" id="UP000649753">
    <property type="component" value="Unassembled WGS sequence"/>
</dbReference>
<comment type="caution">
    <text evidence="3">The sequence shown here is derived from an EMBL/GenBank/DDBJ whole genome shotgun (WGS) entry which is preliminary data.</text>
</comment>
<reference evidence="3" key="1">
    <citation type="submission" date="2020-10" db="EMBL/GenBank/DDBJ databases">
        <title>Sequencing the genomes of 1000 actinobacteria strains.</title>
        <authorList>
            <person name="Klenk H.-P."/>
        </authorList>
    </citation>
    <scope>NUCLEOTIDE SEQUENCE</scope>
    <source>
        <strain evidence="3">DSM 46832</strain>
    </source>
</reference>
<dbReference type="EMBL" id="JADBEB010000001">
    <property type="protein sequence ID" value="MBE1485770.1"/>
    <property type="molecule type" value="Genomic_DNA"/>
</dbReference>
<feature type="domain" description="NAD-dependent epimerase/dehydratase" evidence="2">
    <location>
        <begin position="3"/>
        <end position="77"/>
    </location>
</feature>
<sequence length="333" mass="35109">MRILVLGGTVFLGRAVAQQALAAGHDVTCAARGSSGNPVDGVRFVRVDRDDPASLDALAGKFDAVVDVARRPDHVRHALASLAGRVGHFTFVSTCSVYADNATVGQRVDTAPVLPPAPRDAEDPEKDAEAYGACKVSGERLVTEAMGADRAFICRAGLLVGPEDPSGRFGYWVRRAARGGEVLAPGTPDDAVQFIDVRDLAAWIVEAGERGVTGTYDGMAAPVTRQEFLAAVLGEDAPLTYVSQEFLAEQKVEPWAGPRSLPLWLPLPEYAGFMSRDVTPSLAAGLRPRPLATTARDTAAWLAGVDVGSAPDGRSIGLTAAEESELLAAWHAR</sequence>
<accession>A0A927M782</accession>
<evidence type="ECO:0000313" key="3">
    <source>
        <dbReference type="EMBL" id="MBE1485770.1"/>
    </source>
</evidence>
<proteinExistence type="predicted"/>
<dbReference type="AlphaFoldDB" id="A0A927M782"/>
<name>A0A927M782_9ACTN</name>